<feature type="domain" description="Carboxylesterase type B" evidence="6">
    <location>
        <begin position="1"/>
        <end position="432"/>
    </location>
</feature>
<evidence type="ECO:0000259" key="6">
    <source>
        <dbReference type="Pfam" id="PF00135"/>
    </source>
</evidence>
<dbReference type="EnsemblMetazoa" id="PPAI010509-RA">
    <property type="protein sequence ID" value="PPAI010509-PA"/>
    <property type="gene ID" value="PPAI010509"/>
</dbReference>
<dbReference type="EC" id="3.1.1.1" evidence="5"/>
<dbReference type="VEuPathDB" id="VectorBase:PPAI010509"/>
<keyword evidence="2" id="KW-0719">Serine esterase</keyword>
<dbReference type="InterPro" id="IPR029058">
    <property type="entry name" value="AB_hydrolase_fold"/>
</dbReference>
<dbReference type="PANTHER" id="PTHR43142:SF1">
    <property type="entry name" value="CARBOXYLIC ESTER HYDROLASE"/>
    <property type="match status" value="1"/>
</dbReference>
<keyword evidence="8" id="KW-1185">Reference proteome</keyword>
<dbReference type="InterPro" id="IPR002018">
    <property type="entry name" value="CarbesteraseB"/>
</dbReference>
<comment type="similarity">
    <text evidence="1">Belongs to the type-B carboxylesterase/lipase family.</text>
</comment>
<accession>A0A1B0DPS2</accession>
<dbReference type="InterPro" id="IPR019819">
    <property type="entry name" value="Carboxylesterase_B_CS"/>
</dbReference>
<dbReference type="PROSITE" id="PS00941">
    <property type="entry name" value="CARBOXYLESTERASE_B_2"/>
    <property type="match status" value="1"/>
</dbReference>
<name>A0A1B0DPS2_PHLPP</name>
<evidence type="ECO:0000256" key="1">
    <source>
        <dbReference type="ARBA" id="ARBA00005964"/>
    </source>
</evidence>
<dbReference type="PANTHER" id="PTHR43142">
    <property type="entry name" value="CARBOXYLIC ESTER HYDROLASE"/>
    <property type="match status" value="1"/>
</dbReference>
<dbReference type="GO" id="GO:0106435">
    <property type="term" value="F:carboxylesterase activity"/>
    <property type="evidence" value="ECO:0007669"/>
    <property type="project" value="UniProtKB-EC"/>
</dbReference>
<evidence type="ECO:0000256" key="3">
    <source>
        <dbReference type="ARBA" id="ARBA00022801"/>
    </source>
</evidence>
<organism evidence="7 8">
    <name type="scientific">Phlebotomus papatasi</name>
    <name type="common">Sandfly</name>
    <dbReference type="NCBI Taxonomy" id="29031"/>
    <lineage>
        <taxon>Eukaryota</taxon>
        <taxon>Metazoa</taxon>
        <taxon>Ecdysozoa</taxon>
        <taxon>Arthropoda</taxon>
        <taxon>Hexapoda</taxon>
        <taxon>Insecta</taxon>
        <taxon>Pterygota</taxon>
        <taxon>Neoptera</taxon>
        <taxon>Endopterygota</taxon>
        <taxon>Diptera</taxon>
        <taxon>Nematocera</taxon>
        <taxon>Psychodoidea</taxon>
        <taxon>Psychodidae</taxon>
        <taxon>Phlebotomus</taxon>
        <taxon>Phlebotomus</taxon>
    </lineage>
</organism>
<dbReference type="Pfam" id="PF00135">
    <property type="entry name" value="COesterase"/>
    <property type="match status" value="1"/>
</dbReference>
<evidence type="ECO:0000313" key="7">
    <source>
        <dbReference type="EnsemblMetazoa" id="PPAI010509-PA"/>
    </source>
</evidence>
<dbReference type="Proteomes" id="UP000092462">
    <property type="component" value="Unassembled WGS sequence"/>
</dbReference>
<dbReference type="SUPFAM" id="SSF53474">
    <property type="entry name" value="alpha/beta-Hydrolases"/>
    <property type="match status" value="1"/>
</dbReference>
<dbReference type="Gene3D" id="3.40.50.1820">
    <property type="entry name" value="alpha/beta hydrolase"/>
    <property type="match status" value="1"/>
</dbReference>
<dbReference type="EMBL" id="AJVK01001678">
    <property type="status" value="NOT_ANNOTATED_CDS"/>
    <property type="molecule type" value="Genomic_DNA"/>
</dbReference>
<reference evidence="7" key="1">
    <citation type="submission" date="2022-08" db="UniProtKB">
        <authorList>
            <consortium name="EnsemblMetazoa"/>
        </authorList>
    </citation>
    <scope>IDENTIFICATION</scope>
    <source>
        <strain evidence="7">Israel</strain>
    </source>
</reference>
<evidence type="ECO:0000256" key="5">
    <source>
        <dbReference type="ARBA" id="ARBA00039155"/>
    </source>
</evidence>
<proteinExistence type="inferred from homology"/>
<protein>
    <recommendedName>
        <fullName evidence="5">carboxylesterase</fullName>
        <ecNumber evidence="5">3.1.1.1</ecNumber>
    </recommendedName>
</protein>
<evidence type="ECO:0000313" key="8">
    <source>
        <dbReference type="Proteomes" id="UP000092462"/>
    </source>
</evidence>
<dbReference type="AlphaFoldDB" id="A0A1B0DPS2"/>
<sequence length="481" mass="55027">MCIQKNVLIPTPIVVGSEDCLYLNVYRPRTEEGLIYEEKLPVMIFIHYGGLFTGGITTLLLGPEYFMETGSVILVLMQYRLGSFGFLSTGDSECPGNFGFKDQRMAMKWVKDYIENFDSAGALSVHMHMLSPLSKGLFHRAIVQSGSAIAPYNFPVSDPLEQAREQAKVLKVPNAENLNSSKIIEELRKVDAITLVESSDKMKFWSVDPLVLFRTAIEPAGPTAFMSENPIDIVMRGNYKHVPWMTGVVTNEGTVRATTILNNSTDLKDLNDRFDELMPKLMEINATKEELAVFWPKVKNFYFDGKSYVSNSNWQRFVDIFSHRSFYHPFYRTVKAYTSYADIKKNPIYLYKFAYRGNYSYSVLFSGTTKYYGVSHCDDLVYLFTSPAIFPARHSEGSVDEKMKDIMVRTFTAFAISGRPKEWTAVPTCQKYTFKPICHYQQFSNSSDGKIQIDTSQDFDMAAVKLWDELKEYKVRTRYDT</sequence>
<evidence type="ECO:0000256" key="2">
    <source>
        <dbReference type="ARBA" id="ARBA00022487"/>
    </source>
</evidence>
<dbReference type="VEuPathDB" id="VectorBase:PPAPM1_010305"/>
<evidence type="ECO:0000256" key="4">
    <source>
        <dbReference type="ARBA" id="ARBA00023180"/>
    </source>
</evidence>
<keyword evidence="3" id="KW-0378">Hydrolase</keyword>
<keyword evidence="4" id="KW-0325">Glycoprotein</keyword>